<dbReference type="Gene3D" id="3.40.50.300">
    <property type="entry name" value="P-loop containing nucleotide triphosphate hydrolases"/>
    <property type="match status" value="1"/>
</dbReference>
<comment type="caution">
    <text evidence="2">The sequence shown here is derived from an EMBL/GenBank/DDBJ whole genome shotgun (WGS) entry which is preliminary data.</text>
</comment>
<feature type="region of interest" description="Disordered" evidence="1">
    <location>
        <begin position="367"/>
        <end position="391"/>
    </location>
</feature>
<protein>
    <submittedName>
        <fullName evidence="2">Uncharacterized protein</fullName>
    </submittedName>
</protein>
<dbReference type="Gene3D" id="3.40.1350.10">
    <property type="match status" value="1"/>
</dbReference>
<accession>A0ABR0B9H5</accession>
<dbReference type="SUPFAM" id="SSF52540">
    <property type="entry name" value="P-loop containing nucleoside triphosphate hydrolases"/>
    <property type="match status" value="1"/>
</dbReference>
<dbReference type="InterPro" id="IPR011856">
    <property type="entry name" value="tRNA_endonuc-like_dom_sf"/>
</dbReference>
<dbReference type="InterPro" id="IPR027417">
    <property type="entry name" value="P-loop_NTPase"/>
</dbReference>
<evidence type="ECO:0000256" key="1">
    <source>
        <dbReference type="SAM" id="MobiDB-lite"/>
    </source>
</evidence>
<evidence type="ECO:0000313" key="2">
    <source>
        <dbReference type="EMBL" id="KAK4045229.1"/>
    </source>
</evidence>
<feature type="compositionally biased region" description="Basic and acidic residues" evidence="1">
    <location>
        <begin position="323"/>
        <end position="332"/>
    </location>
</feature>
<dbReference type="EMBL" id="JAOYFB010000041">
    <property type="protein sequence ID" value="KAK4045229.1"/>
    <property type="molecule type" value="Genomic_DNA"/>
</dbReference>
<sequence length="639" mass="70685">MPDSARVYPSTGAAVAPAPKADPALEFLAARRLALRRHAGVEAASAPRLRRSPEPEDVDDDTPPPPFPDAYGLLAAVPQWVTCSACGRDTNRSPCFECTQEQLARGDEEREREARAERAGVPRRFAQHAIGGTLLSRCVARPRLVGEPVQTADQIATLLAKSRRALIIGRSQRGKTSLAAAALNSRKSEALFVNAADLADAHRGHRMGQGFAPLVERARSVPILLIDDLGDEGPEVDAIKRVITHRFDRELTTWVSMGLSLEMAESRYGSGVVNRLRSGICGGRNERVLRRRRGEVARDRLRALRRNGRATRGHWRAGMPDVPRQRREDDRRRDRHRPTPRSAPALSRSGGMMQPRITSEQLHELLKNGAPKPPKAPGAKKSGGGNRSANHTKLVHASSDLLKVLGVFHWQNNTGGAKFGERYVSFSTKGAPDLIAIINGWFVGFECKTGKGDLSDNQKEFRRKALASGAFYFEVRASAEVAEHVRTIRAMRPRRRSPSMSERDKAERDLSWYFAEGEAAIGVRAMPLGVSGTTAYDEEASHAAHLRRRTPHHRAAVARKRFVEAIAHTMPPEAWAVLVAAYTPFGACRVSHRGRTAFTVRDGLYVLPVMLIRRRFTGRFGAPMASSSKTSRRRPFRRF</sequence>
<feature type="compositionally biased region" description="Basic residues" evidence="1">
    <location>
        <begin position="304"/>
        <end position="315"/>
    </location>
</feature>
<name>A0ABR0B9H5_9CRUS</name>
<dbReference type="Proteomes" id="UP001234178">
    <property type="component" value="Unassembled WGS sequence"/>
</dbReference>
<gene>
    <name evidence="2" type="ORF">OUZ56_032637</name>
</gene>
<keyword evidence="3" id="KW-1185">Reference proteome</keyword>
<evidence type="ECO:0000313" key="3">
    <source>
        <dbReference type="Proteomes" id="UP001234178"/>
    </source>
</evidence>
<organism evidence="2 3">
    <name type="scientific">Daphnia magna</name>
    <dbReference type="NCBI Taxonomy" id="35525"/>
    <lineage>
        <taxon>Eukaryota</taxon>
        <taxon>Metazoa</taxon>
        <taxon>Ecdysozoa</taxon>
        <taxon>Arthropoda</taxon>
        <taxon>Crustacea</taxon>
        <taxon>Branchiopoda</taxon>
        <taxon>Diplostraca</taxon>
        <taxon>Cladocera</taxon>
        <taxon>Anomopoda</taxon>
        <taxon>Daphniidae</taxon>
        <taxon>Daphnia</taxon>
    </lineage>
</organism>
<proteinExistence type="predicted"/>
<feature type="region of interest" description="Disordered" evidence="1">
    <location>
        <begin position="304"/>
        <end position="354"/>
    </location>
</feature>
<feature type="region of interest" description="Disordered" evidence="1">
    <location>
        <begin position="41"/>
        <end position="69"/>
    </location>
</feature>
<reference evidence="2 3" key="1">
    <citation type="journal article" date="2023" name="Nucleic Acids Res.">
        <title>The hologenome of Daphnia magna reveals possible DNA methylation and microbiome-mediated evolution of the host genome.</title>
        <authorList>
            <person name="Chaturvedi A."/>
            <person name="Li X."/>
            <person name="Dhandapani V."/>
            <person name="Marshall H."/>
            <person name="Kissane S."/>
            <person name="Cuenca-Cambronero M."/>
            <person name="Asole G."/>
            <person name="Calvet F."/>
            <person name="Ruiz-Romero M."/>
            <person name="Marangio P."/>
            <person name="Guigo R."/>
            <person name="Rago D."/>
            <person name="Mirbahai L."/>
            <person name="Eastwood N."/>
            <person name="Colbourne J.K."/>
            <person name="Zhou J."/>
            <person name="Mallon E."/>
            <person name="Orsini L."/>
        </authorList>
    </citation>
    <scope>NUCLEOTIDE SEQUENCE [LARGE SCALE GENOMIC DNA]</scope>
    <source>
        <strain evidence="2">LRV0_1</strain>
    </source>
</reference>
<feature type="region of interest" description="Disordered" evidence="1">
    <location>
        <begin position="1"/>
        <end position="21"/>
    </location>
</feature>